<evidence type="ECO:0000313" key="6">
    <source>
        <dbReference type="EMBL" id="MCU5746989.1"/>
    </source>
</evidence>
<organism evidence="6 7">
    <name type="scientific">Staphylococcus marylandisciuri</name>
    <dbReference type="NCBI Taxonomy" id="2981529"/>
    <lineage>
        <taxon>Bacteria</taxon>
        <taxon>Bacillati</taxon>
        <taxon>Bacillota</taxon>
        <taxon>Bacilli</taxon>
        <taxon>Bacillales</taxon>
        <taxon>Staphylococcaceae</taxon>
        <taxon>Staphylococcus</taxon>
    </lineage>
</organism>
<dbReference type="Pfam" id="PF01522">
    <property type="entry name" value="Polysacc_deac_1"/>
    <property type="match status" value="1"/>
</dbReference>
<feature type="compositionally biased region" description="Basic and acidic residues" evidence="3">
    <location>
        <begin position="26"/>
        <end position="37"/>
    </location>
</feature>
<proteinExistence type="predicted"/>
<dbReference type="InterPro" id="IPR002509">
    <property type="entry name" value="NODB_dom"/>
</dbReference>
<gene>
    <name evidence="6" type="ORF">N9R04_09895</name>
</gene>
<dbReference type="InterPro" id="IPR051398">
    <property type="entry name" value="Polysacch_Deacetylase"/>
</dbReference>
<reference evidence="6 7" key="1">
    <citation type="journal article" date="2023" name="Int. J. Syst. Evol. Microbiol.">
        <title>Streptococcus sciuri sp. nov., Staphylococcus marylandisciuri sp. nov. and Staphylococcus americanisciuri sp. nov., isolated from faeces of eastern grey squirrel (Sciurus carolinensis).</title>
        <authorList>
            <person name="Volokhov D.V."/>
            <person name="Zagorodnyaya T.A."/>
            <person name="Furtak V.A."/>
            <person name="Nattanmai G."/>
            <person name="Randall L."/>
            <person name="Jose S."/>
            <person name="Gao Y."/>
            <person name="Eisenberg T."/>
            <person name="Delmonte P."/>
            <person name="Blom J."/>
            <person name="Mitchell K.K."/>
        </authorList>
    </citation>
    <scope>NUCLEOTIDE SEQUENCE [LARGE SCALE GENOMIC DNA]</scope>
    <source>
        <strain evidence="6 7">SQ8-PEA</strain>
    </source>
</reference>
<dbReference type="Proteomes" id="UP001209553">
    <property type="component" value="Unassembled WGS sequence"/>
</dbReference>
<sequence length="382" mass="44233">MMKKVLYFFVVLTLGLALISGCQQSTDKKNGHEEHNHSKANTRNEYAKSHHPKEKNLVTYKGEIKHVFFHPIIANPKKAFTGDKQSAKGNNDWMVTTSEFKKALKELHKRNYIIIDPHDAYALHSHPVKRKKLKLPKGKKPLILSIDDMNYYSYMRGHGYADRLTLNKDHQVVSETKDKEGHKSYSKSNDIVPILNDYVHKHPDFSFKGQKGVVALTGYEGVLGYRTNELHNKHYKHRKAQAKKVANAMKRDGWSFGSHSYGHINFEDSSYDQIVKDTRRWKDEVEPIIGKTDLFFFPHGAQDRGSESYKYLTDKEGFKYIAGVGPNNFTTVSKDDVYQDRVAIDGLNLYQFRSKLKGIVNPDKVYDKDDRKYFKGNKYYEQ</sequence>
<keyword evidence="7" id="KW-1185">Reference proteome</keyword>
<evidence type="ECO:0000313" key="7">
    <source>
        <dbReference type="Proteomes" id="UP001209553"/>
    </source>
</evidence>
<comment type="caution">
    <text evidence="6">The sequence shown here is derived from an EMBL/GenBank/DDBJ whole genome shotgun (WGS) entry which is preliminary data.</text>
</comment>
<dbReference type="PANTHER" id="PTHR34216">
    <property type="match status" value="1"/>
</dbReference>
<comment type="subcellular location">
    <subcellularLocation>
        <location evidence="1">Secreted</location>
    </subcellularLocation>
</comment>
<name>A0ABT2QSP3_9STAP</name>
<evidence type="ECO:0000256" key="3">
    <source>
        <dbReference type="SAM" id="MobiDB-lite"/>
    </source>
</evidence>
<dbReference type="PANTHER" id="PTHR34216:SF3">
    <property type="entry name" value="POLY-BETA-1,6-N-ACETYL-D-GLUCOSAMINE N-DEACETYLASE"/>
    <property type="match status" value="1"/>
</dbReference>
<feature type="chain" id="PRO_5045170526" evidence="4">
    <location>
        <begin position="26"/>
        <end position="382"/>
    </location>
</feature>
<dbReference type="Gene3D" id="3.20.20.370">
    <property type="entry name" value="Glycoside hydrolase/deacetylase"/>
    <property type="match status" value="1"/>
</dbReference>
<feature type="region of interest" description="Disordered" evidence="3">
    <location>
        <begin position="25"/>
        <end position="51"/>
    </location>
</feature>
<evidence type="ECO:0000256" key="4">
    <source>
        <dbReference type="SAM" id="SignalP"/>
    </source>
</evidence>
<protein>
    <submittedName>
        <fullName evidence="6">Polysaccharide deacetylase family protein</fullName>
    </submittedName>
</protein>
<dbReference type="SUPFAM" id="SSF88713">
    <property type="entry name" value="Glycoside hydrolase/deacetylase"/>
    <property type="match status" value="1"/>
</dbReference>
<dbReference type="InterPro" id="IPR011330">
    <property type="entry name" value="Glyco_hydro/deAcase_b/a-brl"/>
</dbReference>
<feature type="signal peptide" evidence="4">
    <location>
        <begin position="1"/>
        <end position="25"/>
    </location>
</feature>
<evidence type="ECO:0000259" key="5">
    <source>
        <dbReference type="Pfam" id="PF01522"/>
    </source>
</evidence>
<evidence type="ECO:0000256" key="1">
    <source>
        <dbReference type="ARBA" id="ARBA00004613"/>
    </source>
</evidence>
<keyword evidence="2 4" id="KW-0732">Signal</keyword>
<dbReference type="PROSITE" id="PS51257">
    <property type="entry name" value="PROKAR_LIPOPROTEIN"/>
    <property type="match status" value="1"/>
</dbReference>
<dbReference type="RefSeq" id="WP_262856724.1">
    <property type="nucleotide sequence ID" value="NZ_JAOPKZ010000018.1"/>
</dbReference>
<accession>A0ABT2QSP3</accession>
<feature type="domain" description="NodB homology" evidence="5">
    <location>
        <begin position="241"/>
        <end position="305"/>
    </location>
</feature>
<dbReference type="EMBL" id="JAOPKZ010000018">
    <property type="protein sequence ID" value="MCU5746989.1"/>
    <property type="molecule type" value="Genomic_DNA"/>
</dbReference>
<evidence type="ECO:0000256" key="2">
    <source>
        <dbReference type="ARBA" id="ARBA00022729"/>
    </source>
</evidence>